<evidence type="ECO:0000313" key="6">
    <source>
        <dbReference type="EMBL" id="EIW77194.1"/>
    </source>
</evidence>
<feature type="transmembrane region" description="Helical" evidence="5">
    <location>
        <begin position="71"/>
        <end position="95"/>
    </location>
</feature>
<reference evidence="7" key="1">
    <citation type="journal article" date="2012" name="Science">
        <title>The Paleozoic origin of enzymatic lignin decomposition reconstructed from 31 fungal genomes.</title>
        <authorList>
            <person name="Floudas D."/>
            <person name="Binder M."/>
            <person name="Riley R."/>
            <person name="Barry K."/>
            <person name="Blanchette R.A."/>
            <person name="Henrissat B."/>
            <person name="Martinez A.T."/>
            <person name="Otillar R."/>
            <person name="Spatafora J.W."/>
            <person name="Yadav J.S."/>
            <person name="Aerts A."/>
            <person name="Benoit I."/>
            <person name="Boyd A."/>
            <person name="Carlson A."/>
            <person name="Copeland A."/>
            <person name="Coutinho P.M."/>
            <person name="de Vries R.P."/>
            <person name="Ferreira P."/>
            <person name="Findley K."/>
            <person name="Foster B."/>
            <person name="Gaskell J."/>
            <person name="Glotzer D."/>
            <person name="Gorecki P."/>
            <person name="Heitman J."/>
            <person name="Hesse C."/>
            <person name="Hori C."/>
            <person name="Igarashi K."/>
            <person name="Jurgens J.A."/>
            <person name="Kallen N."/>
            <person name="Kersten P."/>
            <person name="Kohler A."/>
            <person name="Kuees U."/>
            <person name="Kumar T.K.A."/>
            <person name="Kuo A."/>
            <person name="LaButti K."/>
            <person name="Larrondo L.F."/>
            <person name="Lindquist E."/>
            <person name="Ling A."/>
            <person name="Lombard V."/>
            <person name="Lucas S."/>
            <person name="Lundell T."/>
            <person name="Martin R."/>
            <person name="McLaughlin D.J."/>
            <person name="Morgenstern I."/>
            <person name="Morin E."/>
            <person name="Murat C."/>
            <person name="Nagy L.G."/>
            <person name="Nolan M."/>
            <person name="Ohm R.A."/>
            <person name="Patyshakuliyeva A."/>
            <person name="Rokas A."/>
            <person name="Ruiz-Duenas F.J."/>
            <person name="Sabat G."/>
            <person name="Salamov A."/>
            <person name="Samejima M."/>
            <person name="Schmutz J."/>
            <person name="Slot J.C."/>
            <person name="St John F."/>
            <person name="Stenlid J."/>
            <person name="Sun H."/>
            <person name="Sun S."/>
            <person name="Syed K."/>
            <person name="Tsang A."/>
            <person name="Wiebenga A."/>
            <person name="Young D."/>
            <person name="Pisabarro A."/>
            <person name="Eastwood D.C."/>
            <person name="Martin F."/>
            <person name="Cullen D."/>
            <person name="Grigoriev I.V."/>
            <person name="Hibbett D.S."/>
        </authorList>
    </citation>
    <scope>NUCLEOTIDE SEQUENCE [LARGE SCALE GENOMIC DNA]</scope>
    <source>
        <strain evidence="7">RWD-64-598 SS2</strain>
    </source>
</reference>
<evidence type="ECO:0000256" key="4">
    <source>
        <dbReference type="ARBA" id="ARBA00023136"/>
    </source>
</evidence>
<dbReference type="OrthoDB" id="5982228at2759"/>
<dbReference type="Proteomes" id="UP000053558">
    <property type="component" value="Unassembled WGS sequence"/>
</dbReference>
<dbReference type="Pfam" id="PF13520">
    <property type="entry name" value="AA_permease_2"/>
    <property type="match status" value="1"/>
</dbReference>
<organism evidence="6 7">
    <name type="scientific">Coniophora puteana (strain RWD-64-598)</name>
    <name type="common">Brown rot fungus</name>
    <dbReference type="NCBI Taxonomy" id="741705"/>
    <lineage>
        <taxon>Eukaryota</taxon>
        <taxon>Fungi</taxon>
        <taxon>Dikarya</taxon>
        <taxon>Basidiomycota</taxon>
        <taxon>Agaricomycotina</taxon>
        <taxon>Agaricomycetes</taxon>
        <taxon>Agaricomycetidae</taxon>
        <taxon>Boletales</taxon>
        <taxon>Coniophorineae</taxon>
        <taxon>Coniophoraceae</taxon>
        <taxon>Coniophora</taxon>
    </lineage>
</organism>
<feature type="transmembrane region" description="Helical" evidence="5">
    <location>
        <begin position="402"/>
        <end position="422"/>
    </location>
</feature>
<dbReference type="InterPro" id="IPR050598">
    <property type="entry name" value="AminoAcid_Transporter"/>
</dbReference>
<dbReference type="GO" id="GO:0015179">
    <property type="term" value="F:L-amino acid transmembrane transporter activity"/>
    <property type="evidence" value="ECO:0007669"/>
    <property type="project" value="TreeGrafter"/>
</dbReference>
<dbReference type="OMA" id="ATITIMI"/>
<feature type="transmembrane region" description="Helical" evidence="5">
    <location>
        <begin position="221"/>
        <end position="244"/>
    </location>
</feature>
<keyword evidence="4 5" id="KW-0472">Membrane</keyword>
<proteinExistence type="predicted"/>
<feature type="transmembrane region" description="Helical" evidence="5">
    <location>
        <begin position="271"/>
        <end position="293"/>
    </location>
</feature>
<feature type="transmembrane region" description="Helical" evidence="5">
    <location>
        <begin position="190"/>
        <end position="209"/>
    </location>
</feature>
<feature type="transmembrane region" description="Helical" evidence="5">
    <location>
        <begin position="474"/>
        <end position="493"/>
    </location>
</feature>
<evidence type="ECO:0000256" key="1">
    <source>
        <dbReference type="ARBA" id="ARBA00004141"/>
    </source>
</evidence>
<dbReference type="PANTHER" id="PTHR11785:SF498">
    <property type="entry name" value="HIGH-AFFINITY METHIONINE PERMEASE"/>
    <property type="match status" value="1"/>
</dbReference>
<feature type="transmembrane region" description="Helical" evidence="5">
    <location>
        <begin position="505"/>
        <end position="530"/>
    </location>
</feature>
<protein>
    <submittedName>
        <fullName evidence="6">APC amino acid permease</fullName>
    </submittedName>
</protein>
<dbReference type="RefSeq" id="XP_007772611.1">
    <property type="nucleotide sequence ID" value="XM_007774421.1"/>
</dbReference>
<feature type="transmembrane region" description="Helical" evidence="5">
    <location>
        <begin position="305"/>
        <end position="328"/>
    </location>
</feature>
<accession>A0A5M3MEH4</accession>
<comment type="caution">
    <text evidence="6">The sequence shown here is derived from an EMBL/GenBank/DDBJ whole genome shotgun (WGS) entry which is preliminary data.</text>
</comment>
<evidence type="ECO:0000256" key="2">
    <source>
        <dbReference type="ARBA" id="ARBA00022692"/>
    </source>
</evidence>
<evidence type="ECO:0000313" key="7">
    <source>
        <dbReference type="Proteomes" id="UP000053558"/>
    </source>
</evidence>
<name>A0A5M3MEH4_CONPW</name>
<dbReference type="EMBL" id="JH711584">
    <property type="protein sequence ID" value="EIW77194.1"/>
    <property type="molecule type" value="Genomic_DNA"/>
</dbReference>
<dbReference type="AlphaFoldDB" id="A0A5M3MEH4"/>
<dbReference type="KEGG" id="cput:CONPUDRAFT_129425"/>
<dbReference type="GO" id="GO:0016020">
    <property type="term" value="C:membrane"/>
    <property type="evidence" value="ECO:0007669"/>
    <property type="project" value="UniProtKB-SubCell"/>
</dbReference>
<dbReference type="InterPro" id="IPR002293">
    <property type="entry name" value="AA/rel_permease1"/>
</dbReference>
<comment type="subcellular location">
    <subcellularLocation>
        <location evidence="1">Membrane</location>
        <topology evidence="1">Multi-pass membrane protein</topology>
    </subcellularLocation>
</comment>
<dbReference type="Gene3D" id="1.20.1740.10">
    <property type="entry name" value="Amino acid/polyamine transporter I"/>
    <property type="match status" value="1"/>
</dbReference>
<evidence type="ECO:0000256" key="3">
    <source>
        <dbReference type="ARBA" id="ARBA00022989"/>
    </source>
</evidence>
<dbReference type="PIRSF" id="PIRSF006060">
    <property type="entry name" value="AA_transporter"/>
    <property type="match status" value="1"/>
</dbReference>
<gene>
    <name evidence="6" type="ORF">CONPUDRAFT_129425</name>
</gene>
<feature type="transmembrane region" description="Helical" evidence="5">
    <location>
        <begin position="442"/>
        <end position="462"/>
    </location>
</feature>
<feature type="transmembrane region" description="Helical" evidence="5">
    <location>
        <begin position="357"/>
        <end position="381"/>
    </location>
</feature>
<keyword evidence="7" id="KW-1185">Reference proteome</keyword>
<sequence length="559" mass="61410">MTSLHDHLYRATGSTSTALQPSQDECRPLLQAHTRYGSLKDVNESSGGDDQSVNEITGEAFDKVPKSKRTLGLASATSLIFNRVIATGVFAAPSLILRSSGSVGMTFVMWILGALVAATGTAVYVELGTGLPRSGGEKTYMEHIYQRPKFLITCMCAAFGIFLGSLSAAGRVFSEYTLQALDIVPTPFNLRITAVSCLTFAMVVHGVFLNWGLRVQNALGLFKFLVIILISFSGLFVLAGVPGFEVRPEYEKPNNYTWGTFWEGTNLDLNAFVTGMYNAIWSFVGYSNANYAMSEIRDPVRTIRIAAPLSMLFVTFAYLSMNIAYYAVVAKDDMLNSSSVAAALLFRNLYGPEAARVISAIIALSTLGSVLAIIFTMARFIQEIGREGVLPFSSFFASNKPFGAPFATLFTQWFIATITIMITPPGDAYLFVVNLSSYPLTIYNTLVSGGLLLLYTPAYKSFGWNPPFRAYKSATIFFFVSNVFLLLVPYVPPAPGHGVYKNLPYWSHLAVALGIGGVGIAYWFVCFYWIPKRRGYRLEQVEVMQEDGVSRNILKKVPL</sequence>
<dbReference type="PANTHER" id="PTHR11785">
    <property type="entry name" value="AMINO ACID TRANSPORTER"/>
    <property type="match status" value="1"/>
</dbReference>
<evidence type="ECO:0000256" key="5">
    <source>
        <dbReference type="SAM" id="Phobius"/>
    </source>
</evidence>
<feature type="transmembrane region" description="Helical" evidence="5">
    <location>
        <begin position="107"/>
        <end position="129"/>
    </location>
</feature>
<keyword evidence="2 5" id="KW-0812">Transmembrane</keyword>
<keyword evidence="3 5" id="KW-1133">Transmembrane helix</keyword>
<feature type="transmembrane region" description="Helical" evidence="5">
    <location>
        <begin position="150"/>
        <end position="170"/>
    </location>
</feature>
<dbReference type="GeneID" id="19200198"/>